<evidence type="ECO:0000256" key="4">
    <source>
        <dbReference type="ARBA" id="ARBA00022602"/>
    </source>
</evidence>
<proteinExistence type="inferred from homology"/>
<dbReference type="SUPFAM" id="SSF48439">
    <property type="entry name" value="Protein prenylyltransferase"/>
    <property type="match status" value="1"/>
</dbReference>
<keyword evidence="4 9" id="KW-0637">Prenyltransferase</keyword>
<sequence>MHGVLKVKTTEEKARELKVKELLKIKEYKEVVSKFQEHKSVGVLDQIGLDISKTVLEWNPEYYTVWNYRRDIFNHFDNTLEKEKVQELLTKEMKFIEECIQRFTKSYWVWFHRKWVSVRLEKCDWARELKLCYKLLDLDLRNFHCWSYRRFVEERSGMPMEKEFGYTTEKIEQNFSNYSAWHQRSSLIPQMYPQPEQLFEKLKEEFEWVRNAVFTEPKDQSCWIYHKWLVGTIKKIPNCNYKDVLLSEVDEINGLIEIEPDCKWPIYTLLTLKMELGVQDKSELQELVDKLKTIDRERINYYLSLEKQWQ</sequence>
<gene>
    <name evidence="10" type="primary">rabggta</name>
    <name evidence="10" type="ORF">DFA_00234</name>
</gene>
<evidence type="ECO:0000256" key="8">
    <source>
        <dbReference type="ARBA" id="ARBA00047658"/>
    </source>
</evidence>
<evidence type="ECO:0000256" key="9">
    <source>
        <dbReference type="RuleBase" id="RU367120"/>
    </source>
</evidence>
<dbReference type="RefSeq" id="XP_004357950.1">
    <property type="nucleotide sequence ID" value="XM_004357893.1"/>
</dbReference>
<evidence type="ECO:0000256" key="7">
    <source>
        <dbReference type="ARBA" id="ARBA00031267"/>
    </source>
</evidence>
<dbReference type="GeneID" id="14871793"/>
<evidence type="ECO:0000256" key="3">
    <source>
        <dbReference type="ARBA" id="ARBA00014772"/>
    </source>
</evidence>
<dbReference type="Pfam" id="PF01239">
    <property type="entry name" value="PPTA"/>
    <property type="match status" value="5"/>
</dbReference>
<dbReference type="PANTHER" id="PTHR11129:SF2">
    <property type="entry name" value="GERANYLGERANYL TRANSFERASE TYPE-2 SUBUNIT ALPHA"/>
    <property type="match status" value="1"/>
</dbReference>
<dbReference type="PROSITE" id="PS51147">
    <property type="entry name" value="PFTA"/>
    <property type="match status" value="5"/>
</dbReference>
<reference evidence="11" key="1">
    <citation type="journal article" date="2011" name="Genome Res.">
        <title>Phylogeny-wide analysis of social amoeba genomes highlights ancient origins for complex intercellular communication.</title>
        <authorList>
            <person name="Heidel A.J."/>
            <person name="Lawal H.M."/>
            <person name="Felder M."/>
            <person name="Schilde C."/>
            <person name="Helps N.R."/>
            <person name="Tunggal B."/>
            <person name="Rivero F."/>
            <person name="John U."/>
            <person name="Schleicher M."/>
            <person name="Eichinger L."/>
            <person name="Platzer M."/>
            <person name="Noegel A.A."/>
            <person name="Schaap P."/>
            <person name="Gloeckner G."/>
        </authorList>
    </citation>
    <scope>NUCLEOTIDE SEQUENCE [LARGE SCALE GENOMIC DNA]</scope>
    <source>
        <strain evidence="11">SH3</strain>
    </source>
</reference>
<evidence type="ECO:0000256" key="6">
    <source>
        <dbReference type="ARBA" id="ARBA00022737"/>
    </source>
</evidence>
<evidence type="ECO:0000313" key="10">
    <source>
        <dbReference type="EMBL" id="EGG19656.1"/>
    </source>
</evidence>
<dbReference type="STRING" id="1054147.F4PXZ6"/>
<keyword evidence="6" id="KW-0677">Repeat</keyword>
<dbReference type="Gene3D" id="1.25.40.120">
    <property type="entry name" value="Protein prenylyltransferase"/>
    <property type="match status" value="1"/>
</dbReference>
<accession>F4PXZ6</accession>
<dbReference type="KEGG" id="dfa:DFA_00234"/>
<dbReference type="GO" id="GO:0005968">
    <property type="term" value="C:Rab-protein geranylgeranyltransferase complex"/>
    <property type="evidence" value="ECO:0007669"/>
    <property type="project" value="TreeGrafter"/>
</dbReference>
<comment type="function">
    <text evidence="9">Catalyzes the transfer of a geranyl-geranyl moiety from geranyl-geranyl pyrophosphate to cysteines occuring in specific C-terminal amino acid sequences.</text>
</comment>
<dbReference type="OMA" id="RKFPKCY"/>
<dbReference type="GO" id="GO:0004663">
    <property type="term" value="F:Rab geranylgeranyltransferase activity"/>
    <property type="evidence" value="ECO:0007669"/>
    <property type="project" value="UniProtKB-UniRule"/>
</dbReference>
<evidence type="ECO:0000256" key="1">
    <source>
        <dbReference type="ARBA" id="ARBA00006734"/>
    </source>
</evidence>
<protein>
    <recommendedName>
        <fullName evidence="3 9">Geranylgeranyl transferase type-2 subunit alpha</fullName>
        <ecNumber evidence="2 9">2.5.1.60</ecNumber>
    </recommendedName>
    <alternativeName>
        <fullName evidence="7 9">Geranylgeranyl transferase type II subunit alpha</fullName>
    </alternativeName>
</protein>
<keyword evidence="5 9" id="KW-0808">Transferase</keyword>
<comment type="catalytic activity">
    <reaction evidence="8 9">
        <text>geranylgeranyl diphosphate + L-cysteinyl-[protein] = S-geranylgeranyl-L-cysteinyl-[protein] + diphosphate</text>
        <dbReference type="Rhea" id="RHEA:21240"/>
        <dbReference type="Rhea" id="RHEA-COMP:10131"/>
        <dbReference type="Rhea" id="RHEA-COMP:11537"/>
        <dbReference type="ChEBI" id="CHEBI:29950"/>
        <dbReference type="ChEBI" id="CHEBI:33019"/>
        <dbReference type="ChEBI" id="CHEBI:57533"/>
        <dbReference type="ChEBI" id="CHEBI:86021"/>
        <dbReference type="EC" id="2.5.1.60"/>
    </reaction>
</comment>
<dbReference type="EC" id="2.5.1.60" evidence="2 9"/>
<evidence type="ECO:0000313" key="11">
    <source>
        <dbReference type="Proteomes" id="UP000007797"/>
    </source>
</evidence>
<keyword evidence="11" id="KW-1185">Reference proteome</keyword>
<name>F4PXZ6_CACFS</name>
<comment type="similarity">
    <text evidence="1 9">Belongs to the protein prenyltransferase subunit alpha family.</text>
</comment>
<dbReference type="FunFam" id="1.25.40.120:FF:000035">
    <property type="entry name" value="Geranylgeranyl transferase type-2 subunit alpha"/>
    <property type="match status" value="1"/>
</dbReference>
<evidence type="ECO:0000256" key="5">
    <source>
        <dbReference type="ARBA" id="ARBA00022679"/>
    </source>
</evidence>
<dbReference type="AlphaFoldDB" id="F4PXZ6"/>
<dbReference type="OrthoDB" id="1658at2759"/>
<dbReference type="PANTHER" id="PTHR11129">
    <property type="entry name" value="PROTEIN FARNESYLTRANSFERASE ALPHA SUBUNIT/RAB GERANYLGERANYL TRANSFERASE ALPHA SUBUNIT"/>
    <property type="match status" value="1"/>
</dbReference>
<organism evidence="10 11">
    <name type="scientific">Cavenderia fasciculata</name>
    <name type="common">Slime mold</name>
    <name type="synonym">Dictyostelium fasciculatum</name>
    <dbReference type="NCBI Taxonomy" id="261658"/>
    <lineage>
        <taxon>Eukaryota</taxon>
        <taxon>Amoebozoa</taxon>
        <taxon>Evosea</taxon>
        <taxon>Eumycetozoa</taxon>
        <taxon>Dictyostelia</taxon>
        <taxon>Acytosteliales</taxon>
        <taxon>Cavenderiaceae</taxon>
        <taxon>Cavenderia</taxon>
    </lineage>
</organism>
<evidence type="ECO:0000256" key="2">
    <source>
        <dbReference type="ARBA" id="ARBA00012656"/>
    </source>
</evidence>
<dbReference type="EMBL" id="GL883014">
    <property type="protein sequence ID" value="EGG19656.1"/>
    <property type="molecule type" value="Genomic_DNA"/>
</dbReference>
<dbReference type="InterPro" id="IPR002088">
    <property type="entry name" value="Prenyl_trans_a"/>
</dbReference>
<dbReference type="Proteomes" id="UP000007797">
    <property type="component" value="Unassembled WGS sequence"/>
</dbReference>
<dbReference type="GO" id="GO:0097354">
    <property type="term" value="P:prenylation"/>
    <property type="evidence" value="ECO:0007669"/>
    <property type="project" value="UniProtKB-UniRule"/>
</dbReference>